<dbReference type="Gene3D" id="2.60.120.10">
    <property type="entry name" value="Jelly Rolls"/>
    <property type="match status" value="1"/>
</dbReference>
<dbReference type="PANTHER" id="PTHR24567:SF68">
    <property type="entry name" value="DNA-BINDING TRANSCRIPTIONAL DUAL REGULATOR CRP"/>
    <property type="match status" value="1"/>
</dbReference>
<organism evidence="3 4">
    <name type="scientific">Rubrivivax rivuli</name>
    <dbReference type="NCBI Taxonomy" id="1862385"/>
    <lineage>
        <taxon>Bacteria</taxon>
        <taxon>Pseudomonadati</taxon>
        <taxon>Pseudomonadota</taxon>
        <taxon>Betaproteobacteria</taxon>
        <taxon>Burkholderiales</taxon>
        <taxon>Sphaerotilaceae</taxon>
        <taxon>Rubrivivax</taxon>
    </lineage>
</organism>
<keyword evidence="1" id="KW-0812">Transmembrane</keyword>
<evidence type="ECO:0000313" key="3">
    <source>
        <dbReference type="EMBL" id="RVU47564.1"/>
    </source>
</evidence>
<name>A0A437RLE5_9BURK</name>
<evidence type="ECO:0000256" key="1">
    <source>
        <dbReference type="SAM" id="Phobius"/>
    </source>
</evidence>
<reference evidence="3 4" key="1">
    <citation type="submission" date="2019-01" db="EMBL/GenBank/DDBJ databases">
        <authorList>
            <person name="Chen W.-M."/>
        </authorList>
    </citation>
    <scope>NUCLEOTIDE SEQUENCE [LARGE SCALE GENOMIC DNA]</scope>
    <source>
        <strain evidence="3 4">KYPY4</strain>
    </source>
</reference>
<dbReference type="CDD" id="cd00038">
    <property type="entry name" value="CAP_ED"/>
    <property type="match status" value="1"/>
</dbReference>
<dbReference type="InterPro" id="IPR018490">
    <property type="entry name" value="cNMP-bd_dom_sf"/>
</dbReference>
<keyword evidence="1" id="KW-1133">Transmembrane helix</keyword>
<dbReference type="AlphaFoldDB" id="A0A437RLE5"/>
<accession>A0A437RLE5</accession>
<dbReference type="PROSITE" id="PS50042">
    <property type="entry name" value="CNMP_BINDING_3"/>
    <property type="match status" value="1"/>
</dbReference>
<keyword evidence="1" id="KW-0472">Membrane</keyword>
<comment type="caution">
    <text evidence="3">The sequence shown here is derived from an EMBL/GenBank/DDBJ whole genome shotgun (WGS) entry which is preliminary data.</text>
</comment>
<dbReference type="SMART" id="SM00100">
    <property type="entry name" value="cNMP"/>
    <property type="match status" value="1"/>
</dbReference>
<sequence>MPAADLTAIALQHLTQALADPVQLVALVSAAVAGALVIVSAFVRTMIPLRWLAVGSNVGFIVYGLVHPSWLMVALHAVLLPVNLFRVVQMVRLSRRVAAATTDPRQLAVWMRPYMRSRRYAAGRVIFELGQRADRLYFLAEGEVELPEVGRRLQPGQMFGEIAFFAPGRQRSSSARCLTAATVLSIDEATFRQLVYQNPEFGLEIVGLIAGRLSQDVQRLQAAETGAAAGRAVLENKST</sequence>
<dbReference type="GO" id="GO:0005829">
    <property type="term" value="C:cytosol"/>
    <property type="evidence" value="ECO:0007669"/>
    <property type="project" value="TreeGrafter"/>
</dbReference>
<dbReference type="InterPro" id="IPR000595">
    <property type="entry name" value="cNMP-bd_dom"/>
</dbReference>
<dbReference type="GO" id="GO:0003700">
    <property type="term" value="F:DNA-binding transcription factor activity"/>
    <property type="evidence" value="ECO:0007669"/>
    <property type="project" value="TreeGrafter"/>
</dbReference>
<dbReference type="RefSeq" id="WP_128228025.1">
    <property type="nucleotide sequence ID" value="NZ_SACR01000002.1"/>
</dbReference>
<gene>
    <name evidence="3" type="ORF">EOE66_07470</name>
</gene>
<dbReference type="Proteomes" id="UP000285575">
    <property type="component" value="Unassembled WGS sequence"/>
</dbReference>
<evidence type="ECO:0000313" key="4">
    <source>
        <dbReference type="Proteomes" id="UP000285575"/>
    </source>
</evidence>
<dbReference type="SUPFAM" id="SSF51206">
    <property type="entry name" value="cAMP-binding domain-like"/>
    <property type="match status" value="1"/>
</dbReference>
<dbReference type="InterPro" id="IPR050397">
    <property type="entry name" value="Env_Response_Regulators"/>
</dbReference>
<dbReference type="EMBL" id="SACR01000002">
    <property type="protein sequence ID" value="RVU47564.1"/>
    <property type="molecule type" value="Genomic_DNA"/>
</dbReference>
<dbReference type="OrthoDB" id="8848858at2"/>
<feature type="domain" description="Cyclic nucleotide-binding" evidence="2">
    <location>
        <begin position="115"/>
        <end position="195"/>
    </location>
</feature>
<feature type="transmembrane region" description="Helical" evidence="1">
    <location>
        <begin position="22"/>
        <end position="42"/>
    </location>
</feature>
<dbReference type="PANTHER" id="PTHR24567">
    <property type="entry name" value="CRP FAMILY TRANSCRIPTIONAL REGULATORY PROTEIN"/>
    <property type="match status" value="1"/>
</dbReference>
<proteinExistence type="predicted"/>
<evidence type="ECO:0000259" key="2">
    <source>
        <dbReference type="PROSITE" id="PS50042"/>
    </source>
</evidence>
<dbReference type="Pfam" id="PF00027">
    <property type="entry name" value="cNMP_binding"/>
    <property type="match status" value="1"/>
</dbReference>
<dbReference type="InterPro" id="IPR014710">
    <property type="entry name" value="RmlC-like_jellyroll"/>
</dbReference>
<keyword evidence="4" id="KW-1185">Reference proteome</keyword>
<protein>
    <submittedName>
        <fullName evidence="3">Cyclic nucleotide-binding domain-containing protein</fullName>
    </submittedName>
</protein>